<gene>
    <name evidence="1" type="ORF">METZ01_LOCUS362511</name>
</gene>
<proteinExistence type="predicted"/>
<organism evidence="1">
    <name type="scientific">marine metagenome</name>
    <dbReference type="NCBI Taxonomy" id="408172"/>
    <lineage>
        <taxon>unclassified sequences</taxon>
        <taxon>metagenomes</taxon>
        <taxon>ecological metagenomes</taxon>
    </lineage>
</organism>
<dbReference type="EMBL" id="UINC01129337">
    <property type="protein sequence ID" value="SVD09657.1"/>
    <property type="molecule type" value="Genomic_DNA"/>
</dbReference>
<dbReference type="Gene3D" id="2.60.120.10">
    <property type="entry name" value="Jelly Rolls"/>
    <property type="match status" value="1"/>
</dbReference>
<accession>A0A382SKC1</accession>
<dbReference type="InterPro" id="IPR014710">
    <property type="entry name" value="RmlC-like_jellyroll"/>
</dbReference>
<dbReference type="InterPro" id="IPR011051">
    <property type="entry name" value="RmlC_Cupin_sf"/>
</dbReference>
<dbReference type="Pfam" id="PF00908">
    <property type="entry name" value="dTDP_sugar_isom"/>
    <property type="match status" value="1"/>
</dbReference>
<dbReference type="SUPFAM" id="SSF51182">
    <property type="entry name" value="RmlC-like cupins"/>
    <property type="match status" value="1"/>
</dbReference>
<dbReference type="InterPro" id="IPR000888">
    <property type="entry name" value="RmlC-like"/>
</dbReference>
<sequence length="39" mass="4222">MICCIKGKGFNVITDLRLNSPTFGKADGFEISADNFAAR</sequence>
<protein>
    <submittedName>
        <fullName evidence="1">Uncharacterized protein</fullName>
    </submittedName>
</protein>
<dbReference type="GO" id="GO:0008830">
    <property type="term" value="F:dTDP-4-dehydrorhamnose 3,5-epimerase activity"/>
    <property type="evidence" value="ECO:0007669"/>
    <property type="project" value="InterPro"/>
</dbReference>
<evidence type="ECO:0000313" key="1">
    <source>
        <dbReference type="EMBL" id="SVD09657.1"/>
    </source>
</evidence>
<dbReference type="AlphaFoldDB" id="A0A382SKC1"/>
<feature type="non-terminal residue" evidence="1">
    <location>
        <position position="39"/>
    </location>
</feature>
<reference evidence="1" key="1">
    <citation type="submission" date="2018-05" db="EMBL/GenBank/DDBJ databases">
        <authorList>
            <person name="Lanie J.A."/>
            <person name="Ng W.-L."/>
            <person name="Kazmierczak K.M."/>
            <person name="Andrzejewski T.M."/>
            <person name="Davidsen T.M."/>
            <person name="Wayne K.J."/>
            <person name="Tettelin H."/>
            <person name="Glass J.I."/>
            <person name="Rusch D."/>
            <person name="Podicherti R."/>
            <person name="Tsui H.-C.T."/>
            <person name="Winkler M.E."/>
        </authorList>
    </citation>
    <scope>NUCLEOTIDE SEQUENCE</scope>
</reference>
<name>A0A382SKC1_9ZZZZ</name>